<dbReference type="GO" id="GO:0046872">
    <property type="term" value="F:metal ion binding"/>
    <property type="evidence" value="ECO:0007669"/>
    <property type="project" value="UniProtKB-KW"/>
</dbReference>
<accession>A0A4D7CC90</accession>
<keyword evidence="4" id="KW-0249">Electron transport</keyword>
<dbReference type="EMBL" id="CP039704">
    <property type="protein sequence ID" value="QCI80002.1"/>
    <property type="molecule type" value="Genomic_DNA"/>
</dbReference>
<reference evidence="11" key="1">
    <citation type="submission" date="2019-04" db="EMBL/GenBank/DDBJ databases">
        <title>Complete genome sequence of Sphingomonas sp. W1-2-3.</title>
        <authorList>
            <person name="Im W.T."/>
        </authorList>
    </citation>
    <scope>NUCLEOTIDE SEQUENCE [LARGE SCALE GENOMIC DNA]</scope>
    <source>
        <strain evidence="11">W1-2-3</strain>
    </source>
</reference>
<evidence type="ECO:0000313" key="10">
    <source>
        <dbReference type="EMBL" id="QCI80002.1"/>
    </source>
</evidence>
<evidence type="ECO:0000313" key="11">
    <source>
        <dbReference type="Proteomes" id="UP000298714"/>
    </source>
</evidence>
<dbReference type="InterPro" id="IPR007419">
    <property type="entry name" value="BFD-like_2Fe2S-bd_dom"/>
</dbReference>
<evidence type="ECO:0000256" key="2">
    <source>
        <dbReference type="ARBA" id="ARBA00022714"/>
    </source>
</evidence>
<name>A0A4D7CC90_9SPHN</name>
<keyword evidence="5" id="KW-0408">Iron</keyword>
<evidence type="ECO:0000256" key="1">
    <source>
        <dbReference type="ARBA" id="ARBA00022448"/>
    </source>
</evidence>
<keyword evidence="2" id="KW-0001">2Fe-2S</keyword>
<evidence type="ECO:0000259" key="9">
    <source>
        <dbReference type="Pfam" id="PF04324"/>
    </source>
</evidence>
<dbReference type="InterPro" id="IPR052371">
    <property type="entry name" value="BFD-associated_ferredoxin"/>
</dbReference>
<comment type="similarity">
    <text evidence="8">Belongs to the Bfd family.</text>
</comment>
<sequence>MIVCFCNDLRETDVRTAVRTTAGRSVESVYASLGCQLQCGQCACYAQELIDTEQSALVPAE</sequence>
<evidence type="ECO:0000256" key="5">
    <source>
        <dbReference type="ARBA" id="ARBA00023004"/>
    </source>
</evidence>
<dbReference type="GO" id="GO:0051537">
    <property type="term" value="F:2 iron, 2 sulfur cluster binding"/>
    <property type="evidence" value="ECO:0007669"/>
    <property type="project" value="UniProtKB-KW"/>
</dbReference>
<keyword evidence="3" id="KW-0479">Metal-binding</keyword>
<dbReference type="InterPro" id="IPR041854">
    <property type="entry name" value="BFD-like_2Fe2S-bd_dom_sf"/>
</dbReference>
<evidence type="ECO:0000256" key="8">
    <source>
        <dbReference type="ARBA" id="ARBA00046332"/>
    </source>
</evidence>
<feature type="domain" description="BFD-like [2Fe-2S]-binding" evidence="9">
    <location>
        <begin position="2"/>
        <end position="51"/>
    </location>
</feature>
<evidence type="ECO:0000256" key="7">
    <source>
        <dbReference type="ARBA" id="ARBA00039386"/>
    </source>
</evidence>
<dbReference type="RefSeq" id="WP_222872858.1">
    <property type="nucleotide sequence ID" value="NZ_CP039704.1"/>
</dbReference>
<dbReference type="AlphaFoldDB" id="A0A4D7CC90"/>
<dbReference type="PANTHER" id="PTHR37424:SF1">
    <property type="entry name" value="BACTERIOFERRITIN-ASSOCIATED FERREDOXIN"/>
    <property type="match status" value="1"/>
</dbReference>
<organism evidence="10 11">
    <name type="scientific">Hankyongella ginsenosidimutans</name>
    <dbReference type="NCBI Taxonomy" id="1763828"/>
    <lineage>
        <taxon>Bacteria</taxon>
        <taxon>Pseudomonadati</taxon>
        <taxon>Pseudomonadota</taxon>
        <taxon>Alphaproteobacteria</taxon>
        <taxon>Sphingomonadales</taxon>
        <taxon>Sphingomonadaceae</taxon>
        <taxon>Hankyongella</taxon>
    </lineage>
</organism>
<dbReference type="Proteomes" id="UP000298714">
    <property type="component" value="Chromosome"/>
</dbReference>
<evidence type="ECO:0000256" key="3">
    <source>
        <dbReference type="ARBA" id="ARBA00022723"/>
    </source>
</evidence>
<keyword evidence="1" id="KW-0813">Transport</keyword>
<dbReference type="KEGG" id="hgn:E6W36_12225"/>
<dbReference type="Pfam" id="PF04324">
    <property type="entry name" value="Fer2_BFD"/>
    <property type="match status" value="1"/>
</dbReference>
<protein>
    <recommendedName>
        <fullName evidence="7">Bacterioferritin-associated ferredoxin</fullName>
    </recommendedName>
</protein>
<evidence type="ECO:0000256" key="4">
    <source>
        <dbReference type="ARBA" id="ARBA00022982"/>
    </source>
</evidence>
<gene>
    <name evidence="10" type="ORF">E6W36_12225</name>
</gene>
<keyword evidence="6" id="KW-0411">Iron-sulfur</keyword>
<dbReference type="PANTHER" id="PTHR37424">
    <property type="entry name" value="BACTERIOFERRITIN-ASSOCIATED FERREDOXIN"/>
    <property type="match status" value="1"/>
</dbReference>
<dbReference type="Gene3D" id="1.10.10.1100">
    <property type="entry name" value="BFD-like [2Fe-2S]-binding domain"/>
    <property type="match status" value="1"/>
</dbReference>
<keyword evidence="11" id="KW-1185">Reference proteome</keyword>
<proteinExistence type="inferred from homology"/>
<evidence type="ECO:0000256" key="6">
    <source>
        <dbReference type="ARBA" id="ARBA00023014"/>
    </source>
</evidence>